<keyword evidence="2" id="KW-1185">Reference proteome</keyword>
<organism evidence="1 2">
    <name type="scientific">Segatella oulorum F0390</name>
    <dbReference type="NCBI Taxonomy" id="702438"/>
    <lineage>
        <taxon>Bacteria</taxon>
        <taxon>Pseudomonadati</taxon>
        <taxon>Bacteroidota</taxon>
        <taxon>Bacteroidia</taxon>
        <taxon>Bacteroidales</taxon>
        <taxon>Prevotellaceae</taxon>
        <taxon>Segatella</taxon>
    </lineage>
</organism>
<proteinExistence type="predicted"/>
<protein>
    <submittedName>
        <fullName evidence="1">Uncharacterized protein</fullName>
    </submittedName>
</protein>
<dbReference type="Proteomes" id="UP000005141">
    <property type="component" value="Unassembled WGS sequence"/>
</dbReference>
<evidence type="ECO:0000313" key="2">
    <source>
        <dbReference type="Proteomes" id="UP000005141"/>
    </source>
</evidence>
<dbReference type="GeneID" id="95427201"/>
<evidence type="ECO:0000313" key="1">
    <source>
        <dbReference type="EMBL" id="EGV33844.1"/>
    </source>
</evidence>
<gene>
    <name evidence="1" type="ORF">HMPREF9431_00679</name>
</gene>
<accession>G1WA28</accession>
<name>G1WA28_9BACT</name>
<dbReference type="PATRIC" id="fig|702438.4.peg.698"/>
<dbReference type="AlphaFoldDB" id="G1WA28"/>
<sequence>MSSLHTFLDTTRFIRLVGYDGDLLPRSIILQLIRFYQYDHK</sequence>
<dbReference type="RefSeq" id="WP_004379676.1">
    <property type="nucleotide sequence ID" value="NZ_JH114215.1"/>
</dbReference>
<dbReference type="EMBL" id="ADGI01000021">
    <property type="protein sequence ID" value="EGV33844.1"/>
    <property type="molecule type" value="Genomic_DNA"/>
</dbReference>
<reference evidence="1 2" key="1">
    <citation type="submission" date="2011-07" db="EMBL/GenBank/DDBJ databases">
        <title>The Genome Sequence of Prevotella oulorum F0390.</title>
        <authorList>
            <consortium name="The Broad Institute Genome Sequencing Platform"/>
            <consortium name="The Broad Institute Genome Sequencing Center for Infectious Disease"/>
            <person name="Earl A."/>
            <person name="Ward D."/>
            <person name="Feldgarden M."/>
            <person name="Gevers D."/>
            <person name="Izard J."/>
            <person name="Ganesan A."/>
            <person name="Baranova O.V."/>
            <person name="Blanton J.M."/>
            <person name="Tanner A.C."/>
            <person name="Dewhirst F.E."/>
            <person name="Young S.K."/>
            <person name="Zeng Q."/>
            <person name="Gargeya S."/>
            <person name="Fitzgerald M."/>
            <person name="Haas B."/>
            <person name="Abouelleil A."/>
            <person name="Alvarado L."/>
            <person name="Arachchi H.M."/>
            <person name="Berlin A."/>
            <person name="Brown A."/>
            <person name="Chapman S.B."/>
            <person name="Chen Z."/>
            <person name="Dunbar C."/>
            <person name="Freedman E."/>
            <person name="Gearin G."/>
            <person name="Gellesch M."/>
            <person name="Goldberg J."/>
            <person name="Griggs A."/>
            <person name="Gujja S."/>
            <person name="Heiman D."/>
            <person name="Howarth C."/>
            <person name="Larson L."/>
            <person name="Lui A."/>
            <person name="MacDonald P.J.P."/>
            <person name="Mehta T."/>
            <person name="Montmayeur A."/>
            <person name="Murphy C."/>
            <person name="Neiman D."/>
            <person name="Pearson M."/>
            <person name="Priest M."/>
            <person name="Roberts A."/>
            <person name="Saif S."/>
            <person name="Shea T."/>
            <person name="Shenoy N."/>
            <person name="Sisk P."/>
            <person name="Stolte C."/>
            <person name="Sykes S."/>
            <person name="Wortman J."/>
            <person name="Nusbaum C."/>
            <person name="Birren B."/>
        </authorList>
    </citation>
    <scope>NUCLEOTIDE SEQUENCE [LARGE SCALE GENOMIC DNA]</scope>
    <source>
        <strain evidence="1 2">F0390</strain>
    </source>
</reference>
<comment type="caution">
    <text evidence="1">The sequence shown here is derived from an EMBL/GenBank/DDBJ whole genome shotgun (WGS) entry which is preliminary data.</text>
</comment>
<dbReference type="HOGENOM" id="CLU_3274664_0_0_10"/>